<protein>
    <submittedName>
        <fullName evidence="1">Uncharacterized protein</fullName>
    </submittedName>
</protein>
<gene>
    <name evidence="1" type="ORF">Slati_3727500</name>
</gene>
<name>A0AAW2U4A8_9LAMI</name>
<comment type="caution">
    <text evidence="1">The sequence shown here is derived from an EMBL/GenBank/DDBJ whole genome shotgun (WGS) entry which is preliminary data.</text>
</comment>
<organism evidence="1">
    <name type="scientific">Sesamum latifolium</name>
    <dbReference type="NCBI Taxonomy" id="2727402"/>
    <lineage>
        <taxon>Eukaryota</taxon>
        <taxon>Viridiplantae</taxon>
        <taxon>Streptophyta</taxon>
        <taxon>Embryophyta</taxon>
        <taxon>Tracheophyta</taxon>
        <taxon>Spermatophyta</taxon>
        <taxon>Magnoliopsida</taxon>
        <taxon>eudicotyledons</taxon>
        <taxon>Gunneridae</taxon>
        <taxon>Pentapetalae</taxon>
        <taxon>asterids</taxon>
        <taxon>lamiids</taxon>
        <taxon>Lamiales</taxon>
        <taxon>Pedaliaceae</taxon>
        <taxon>Sesamum</taxon>
    </lineage>
</organism>
<sequence>MNGFEKSIHELTNMLVQYEAMTHKFVPAVLVGETSTSKARRLDAGRGRRVRERLSQLLLASRAPLLLQRKRAKGRLEVLRGRRQMMSACITKERGIGRGSAHNSSATQVLERSRRLSKNEMILRLGDGKAVAAEVMGSLSLVISGRIRIELKDYFYGISQLSQEHYLPSCF</sequence>
<proteinExistence type="predicted"/>
<dbReference type="AlphaFoldDB" id="A0AAW2U4A8"/>
<dbReference type="EMBL" id="JACGWN010000013">
    <property type="protein sequence ID" value="KAL0411378.1"/>
    <property type="molecule type" value="Genomic_DNA"/>
</dbReference>
<evidence type="ECO:0000313" key="1">
    <source>
        <dbReference type="EMBL" id="KAL0411378.1"/>
    </source>
</evidence>
<reference evidence="1" key="2">
    <citation type="journal article" date="2024" name="Plant">
        <title>Genomic evolution and insights into agronomic trait innovations of Sesamum species.</title>
        <authorList>
            <person name="Miao H."/>
            <person name="Wang L."/>
            <person name="Qu L."/>
            <person name="Liu H."/>
            <person name="Sun Y."/>
            <person name="Le M."/>
            <person name="Wang Q."/>
            <person name="Wei S."/>
            <person name="Zheng Y."/>
            <person name="Lin W."/>
            <person name="Duan Y."/>
            <person name="Cao H."/>
            <person name="Xiong S."/>
            <person name="Wang X."/>
            <person name="Wei L."/>
            <person name="Li C."/>
            <person name="Ma Q."/>
            <person name="Ju M."/>
            <person name="Zhao R."/>
            <person name="Li G."/>
            <person name="Mu C."/>
            <person name="Tian Q."/>
            <person name="Mei H."/>
            <person name="Zhang T."/>
            <person name="Gao T."/>
            <person name="Zhang H."/>
        </authorList>
    </citation>
    <scope>NUCLEOTIDE SEQUENCE</scope>
    <source>
        <strain evidence="1">KEN1</strain>
    </source>
</reference>
<accession>A0AAW2U4A8</accession>
<reference evidence="1" key="1">
    <citation type="submission" date="2020-06" db="EMBL/GenBank/DDBJ databases">
        <authorList>
            <person name="Li T."/>
            <person name="Hu X."/>
            <person name="Zhang T."/>
            <person name="Song X."/>
            <person name="Zhang H."/>
            <person name="Dai N."/>
            <person name="Sheng W."/>
            <person name="Hou X."/>
            <person name="Wei L."/>
        </authorList>
    </citation>
    <scope>NUCLEOTIDE SEQUENCE</scope>
    <source>
        <strain evidence="1">KEN1</strain>
        <tissue evidence="1">Leaf</tissue>
    </source>
</reference>